<evidence type="ECO:0000313" key="3">
    <source>
        <dbReference type="EMBL" id="KAK3343006.1"/>
    </source>
</evidence>
<dbReference type="GeneID" id="87859423"/>
<proteinExistence type="predicted"/>
<dbReference type="RefSeq" id="XP_062680799.1">
    <property type="nucleotide sequence ID" value="XM_062822269.1"/>
</dbReference>
<keyword evidence="1" id="KW-0479">Metal-binding</keyword>
<comment type="caution">
    <text evidence="3">The sequence shown here is derived from an EMBL/GenBank/DDBJ whole genome shotgun (WGS) entry which is preliminary data.</text>
</comment>
<dbReference type="Proteomes" id="UP001278500">
    <property type="component" value="Unassembled WGS sequence"/>
</dbReference>
<evidence type="ECO:0000313" key="4">
    <source>
        <dbReference type="Proteomes" id="UP001278500"/>
    </source>
</evidence>
<feature type="domain" description="C2H2-type" evidence="2">
    <location>
        <begin position="191"/>
        <end position="220"/>
    </location>
</feature>
<sequence length="321" mass="36968">MDCADLQYTPGPEASGDLCQYDLTSVSMRRSDSGDSTATYSSDSISPPSPLQVFNMTVSDIFETANYATLAAKFALGNQYRGETFMPSVITSESVREAIQRAKSRQREYPERVGVQEVLTKQLHHVFSRHGVSFPPVSVILQEAAHQLLLHLKGFDVLQRCCLAIAVVLETVQAKLEQASSRRSVPERRRNTCSHPGCDRAFSRAADLKRHRQTHLSDDMKKKYRCDYKKCLRHQEAFVRDDHFRDHLRNFHKEDLTRRGKQDEQDWWLTRAKSAVTSGWWRCNKCLLTRVRIKQHGWVCPTCSTHCETQRRRFRQSTMSA</sequence>
<dbReference type="Gene3D" id="3.30.160.60">
    <property type="entry name" value="Classic Zinc Finger"/>
    <property type="match status" value="1"/>
</dbReference>
<accession>A0AAE0JDE2</accession>
<dbReference type="SMART" id="SM00355">
    <property type="entry name" value="ZnF_C2H2"/>
    <property type="match status" value="2"/>
</dbReference>
<name>A0AAE0JDE2_9PEZI</name>
<keyword evidence="1" id="KW-0863">Zinc-finger</keyword>
<dbReference type="AlphaFoldDB" id="A0AAE0JDE2"/>
<dbReference type="EMBL" id="JAUEPP010000005">
    <property type="protein sequence ID" value="KAK3343006.1"/>
    <property type="molecule type" value="Genomic_DNA"/>
</dbReference>
<evidence type="ECO:0000259" key="2">
    <source>
        <dbReference type="PROSITE" id="PS50157"/>
    </source>
</evidence>
<gene>
    <name evidence="3" type="ORF">B0H65DRAFT_236601</name>
</gene>
<dbReference type="SUPFAM" id="SSF57667">
    <property type="entry name" value="beta-beta-alpha zinc fingers"/>
    <property type="match status" value="1"/>
</dbReference>
<reference evidence="3" key="2">
    <citation type="submission" date="2023-06" db="EMBL/GenBank/DDBJ databases">
        <authorList>
            <consortium name="Lawrence Berkeley National Laboratory"/>
            <person name="Haridas S."/>
            <person name="Hensen N."/>
            <person name="Bonometti L."/>
            <person name="Westerberg I."/>
            <person name="Brannstrom I.O."/>
            <person name="Guillou S."/>
            <person name="Cros-Aarteil S."/>
            <person name="Calhoun S."/>
            <person name="Kuo A."/>
            <person name="Mondo S."/>
            <person name="Pangilinan J."/>
            <person name="Riley R."/>
            <person name="Labutti K."/>
            <person name="Andreopoulos B."/>
            <person name="Lipzen A."/>
            <person name="Chen C."/>
            <person name="Yanf M."/>
            <person name="Daum C."/>
            <person name="Ng V."/>
            <person name="Clum A."/>
            <person name="Steindorff A."/>
            <person name="Ohm R."/>
            <person name="Martin F."/>
            <person name="Silar P."/>
            <person name="Natvig D."/>
            <person name="Lalanne C."/>
            <person name="Gautier V."/>
            <person name="Ament-Velasquez S.L."/>
            <person name="Kruys A."/>
            <person name="Hutchinson M.I."/>
            <person name="Powell A.J."/>
            <person name="Barry K."/>
            <person name="Miller A.N."/>
            <person name="Grigoriev I.V."/>
            <person name="Debuchy R."/>
            <person name="Gladieux P."/>
            <person name="Thoren M.H."/>
            <person name="Johannesson H."/>
        </authorList>
    </citation>
    <scope>NUCLEOTIDE SEQUENCE</scope>
    <source>
        <strain evidence="3">CBS 560.94</strain>
    </source>
</reference>
<dbReference type="InterPro" id="IPR036236">
    <property type="entry name" value="Znf_C2H2_sf"/>
</dbReference>
<dbReference type="PROSITE" id="PS50157">
    <property type="entry name" value="ZINC_FINGER_C2H2_2"/>
    <property type="match status" value="1"/>
</dbReference>
<keyword evidence="1" id="KW-0862">Zinc</keyword>
<organism evidence="3 4">
    <name type="scientific">Neurospora tetraspora</name>
    <dbReference type="NCBI Taxonomy" id="94610"/>
    <lineage>
        <taxon>Eukaryota</taxon>
        <taxon>Fungi</taxon>
        <taxon>Dikarya</taxon>
        <taxon>Ascomycota</taxon>
        <taxon>Pezizomycotina</taxon>
        <taxon>Sordariomycetes</taxon>
        <taxon>Sordariomycetidae</taxon>
        <taxon>Sordariales</taxon>
        <taxon>Sordariaceae</taxon>
        <taxon>Neurospora</taxon>
    </lineage>
</organism>
<reference evidence="3" key="1">
    <citation type="journal article" date="2023" name="Mol. Phylogenet. Evol.">
        <title>Genome-scale phylogeny and comparative genomics of the fungal order Sordariales.</title>
        <authorList>
            <person name="Hensen N."/>
            <person name="Bonometti L."/>
            <person name="Westerberg I."/>
            <person name="Brannstrom I.O."/>
            <person name="Guillou S."/>
            <person name="Cros-Aarteil S."/>
            <person name="Calhoun S."/>
            <person name="Haridas S."/>
            <person name="Kuo A."/>
            <person name="Mondo S."/>
            <person name="Pangilinan J."/>
            <person name="Riley R."/>
            <person name="LaButti K."/>
            <person name="Andreopoulos B."/>
            <person name="Lipzen A."/>
            <person name="Chen C."/>
            <person name="Yan M."/>
            <person name="Daum C."/>
            <person name="Ng V."/>
            <person name="Clum A."/>
            <person name="Steindorff A."/>
            <person name="Ohm R.A."/>
            <person name="Martin F."/>
            <person name="Silar P."/>
            <person name="Natvig D.O."/>
            <person name="Lalanne C."/>
            <person name="Gautier V."/>
            <person name="Ament-Velasquez S.L."/>
            <person name="Kruys A."/>
            <person name="Hutchinson M.I."/>
            <person name="Powell A.J."/>
            <person name="Barry K."/>
            <person name="Miller A.N."/>
            <person name="Grigoriev I.V."/>
            <person name="Debuchy R."/>
            <person name="Gladieux P."/>
            <person name="Hiltunen Thoren M."/>
            <person name="Johannesson H."/>
        </authorList>
    </citation>
    <scope>NUCLEOTIDE SEQUENCE</scope>
    <source>
        <strain evidence="3">CBS 560.94</strain>
    </source>
</reference>
<keyword evidence="4" id="KW-1185">Reference proteome</keyword>
<evidence type="ECO:0000256" key="1">
    <source>
        <dbReference type="PROSITE-ProRule" id="PRU00042"/>
    </source>
</evidence>
<protein>
    <recommendedName>
        <fullName evidence="2">C2H2-type domain-containing protein</fullName>
    </recommendedName>
</protein>
<dbReference type="InterPro" id="IPR013087">
    <property type="entry name" value="Znf_C2H2_type"/>
</dbReference>
<dbReference type="GO" id="GO:0008270">
    <property type="term" value="F:zinc ion binding"/>
    <property type="evidence" value="ECO:0007669"/>
    <property type="project" value="UniProtKB-KW"/>
</dbReference>
<dbReference type="PROSITE" id="PS00028">
    <property type="entry name" value="ZINC_FINGER_C2H2_1"/>
    <property type="match status" value="1"/>
</dbReference>